<dbReference type="CTD" id="151176"/>
<dbReference type="GO" id="GO:0046628">
    <property type="term" value="P:positive regulation of insulin receptor signaling pathway"/>
    <property type="evidence" value="ECO:0007669"/>
    <property type="project" value="TreeGrafter"/>
</dbReference>
<evidence type="ECO:0000259" key="13">
    <source>
        <dbReference type="PROSITE" id="PS50871"/>
    </source>
</evidence>
<dbReference type="PANTHER" id="PTHR24019">
    <property type="entry name" value="ADIPOLIN"/>
    <property type="match status" value="1"/>
</dbReference>
<dbReference type="GO" id="GO:0045721">
    <property type="term" value="P:negative regulation of gluconeogenesis"/>
    <property type="evidence" value="ECO:0007669"/>
    <property type="project" value="TreeGrafter"/>
</dbReference>
<keyword evidence="15" id="KW-1185">Reference proteome</keyword>
<feature type="compositionally biased region" description="Basic and acidic residues" evidence="12">
    <location>
        <begin position="91"/>
        <end position="115"/>
    </location>
</feature>
<dbReference type="PROSITE" id="PS50871">
    <property type="entry name" value="C1Q"/>
    <property type="match status" value="1"/>
</dbReference>
<protein>
    <recommendedName>
        <fullName evidence="9">Erythroferrone</fullName>
    </recommendedName>
    <alternativeName>
        <fullName evidence="11">Complement C1q tumor necrosis factor-related protein 15</fullName>
    </alternativeName>
    <alternativeName>
        <fullName evidence="10">Myonectin</fullName>
    </alternativeName>
</protein>
<evidence type="ECO:0000256" key="1">
    <source>
        <dbReference type="ARBA" id="ARBA00004613"/>
    </source>
</evidence>
<gene>
    <name evidence="14" type="primary">ERFE</name>
</gene>
<evidence type="ECO:0000256" key="8">
    <source>
        <dbReference type="ARBA" id="ARBA00038198"/>
    </source>
</evidence>
<evidence type="ECO:0000313" key="14">
    <source>
        <dbReference type="Ensembl" id="ENSSHAP00000007503.2"/>
    </source>
</evidence>
<comment type="subcellular location">
    <subcellularLocation>
        <location evidence="1">Secreted</location>
    </subcellularLocation>
</comment>
<dbReference type="PANTHER" id="PTHR24019:SF11">
    <property type="entry name" value="ERYTHROFERRONE"/>
    <property type="match status" value="1"/>
</dbReference>
<keyword evidence="5" id="KW-1015">Disulfide bond</keyword>
<reference evidence="14" key="3">
    <citation type="submission" date="2025-09" db="UniProtKB">
        <authorList>
            <consortium name="Ensembl"/>
        </authorList>
    </citation>
    <scope>IDENTIFICATION</scope>
</reference>
<comment type="similarity">
    <text evidence="8">Belongs to the adipolin/erythroferrone family.</text>
</comment>
<reference evidence="14 15" key="1">
    <citation type="journal article" date="2011" name="Proc. Natl. Acad. Sci. U.S.A.">
        <title>Genetic diversity and population structure of the endangered marsupial Sarcophilus harrisii (Tasmanian devil).</title>
        <authorList>
            <person name="Miller W."/>
            <person name="Hayes V.M."/>
            <person name="Ratan A."/>
            <person name="Petersen D.C."/>
            <person name="Wittekindt N.E."/>
            <person name="Miller J."/>
            <person name="Walenz B."/>
            <person name="Knight J."/>
            <person name="Qi J."/>
            <person name="Zhao F."/>
            <person name="Wang Q."/>
            <person name="Bedoya-Reina O.C."/>
            <person name="Katiyar N."/>
            <person name="Tomsho L.P."/>
            <person name="Kasson L.M."/>
            <person name="Hardie R.A."/>
            <person name="Woodbridge P."/>
            <person name="Tindall E.A."/>
            <person name="Bertelsen M.F."/>
            <person name="Dixon D."/>
            <person name="Pyecroft S."/>
            <person name="Helgen K.M."/>
            <person name="Lesk A.M."/>
            <person name="Pringle T.H."/>
            <person name="Patterson N."/>
            <person name="Zhang Y."/>
            <person name="Kreiss A."/>
            <person name="Woods G.M."/>
            <person name="Jones M.E."/>
            <person name="Schuster S.C."/>
        </authorList>
    </citation>
    <scope>NUCLEOTIDE SEQUENCE [LARGE SCALE GENOMIC DNA]</scope>
</reference>
<dbReference type="HOGENOM" id="CLU_057344_1_1_1"/>
<evidence type="ECO:0000256" key="5">
    <source>
        <dbReference type="ARBA" id="ARBA00023157"/>
    </source>
</evidence>
<feature type="domain" description="C1q" evidence="13">
    <location>
        <begin position="259"/>
        <end position="415"/>
    </location>
</feature>
<feature type="region of interest" description="Disordered" evidence="12">
    <location>
        <begin position="210"/>
        <end position="240"/>
    </location>
</feature>
<dbReference type="Proteomes" id="UP000007648">
    <property type="component" value="Unassembled WGS sequence"/>
</dbReference>
<feature type="compositionally biased region" description="Pro residues" evidence="12">
    <location>
        <begin position="173"/>
        <end position="186"/>
    </location>
</feature>
<proteinExistence type="inferred from homology"/>
<dbReference type="FunFam" id="2.60.120.40:FF:000024">
    <property type="entry name" value="erythroferrone isoform X2"/>
    <property type="match status" value="1"/>
</dbReference>
<feature type="region of interest" description="Disordered" evidence="12">
    <location>
        <begin position="1"/>
        <end position="64"/>
    </location>
</feature>
<evidence type="ECO:0000256" key="11">
    <source>
        <dbReference type="ARBA" id="ARBA00082823"/>
    </source>
</evidence>
<evidence type="ECO:0000256" key="10">
    <source>
        <dbReference type="ARBA" id="ARBA00081312"/>
    </source>
</evidence>
<keyword evidence="7" id="KW-0379">Hydroxylation</keyword>
<keyword evidence="4" id="KW-0732">Signal</keyword>
<reference evidence="14" key="2">
    <citation type="submission" date="2025-08" db="UniProtKB">
        <authorList>
            <consortium name="Ensembl"/>
        </authorList>
    </citation>
    <scope>IDENTIFICATION</scope>
</reference>
<sequence length="415" mass="44000">MGVPAGRPRGAQGPAQPLPAQQPAPRRPGERSCLGVGLAVRGDSGRPQGTRRGPRRRAPRPGPAAAVLASCRLLLLLLGLLAAASCAGSEESQRDGGGRGPERRPPGNALPRERGPSGGPPPSSNDPEAPTTEKPQSINPRDAWMLFVRQSNKGVNGKKKSTGKSRKYKLGLPGPPGPPGPQGPPGPFISPEDLWKEFQVLLKGAVKHRDKVGPRPCEGCGAGDAGDAGAEEEEKAEAAADEEDVLALVAGPLVESRRPQRVEAAFHCRVRRNTSIERRSLQELQLYHLPGKEGSFQRGPGLNLTSGQYTVPITGFYTFAATLYVAPSGDHQKKAPSRSRDRLRVLICIQSLCQRNMSLEAITGLEHSGELFTVTVHGVLYLQAGQYVSVFIDNATGSSLTIRGGSDFSAVFLGL</sequence>
<dbReference type="GO" id="GO:0005615">
    <property type="term" value="C:extracellular space"/>
    <property type="evidence" value="ECO:0007669"/>
    <property type="project" value="TreeGrafter"/>
</dbReference>
<evidence type="ECO:0000256" key="9">
    <source>
        <dbReference type="ARBA" id="ARBA00070142"/>
    </source>
</evidence>
<feature type="compositionally biased region" description="Acidic residues" evidence="12">
    <location>
        <begin position="229"/>
        <end position="240"/>
    </location>
</feature>
<accession>G3VWE8</accession>
<dbReference type="GO" id="GO:0005179">
    <property type="term" value="F:hormone activity"/>
    <property type="evidence" value="ECO:0007669"/>
    <property type="project" value="UniProtKB-KW"/>
</dbReference>
<evidence type="ECO:0000313" key="15">
    <source>
        <dbReference type="Proteomes" id="UP000007648"/>
    </source>
</evidence>
<dbReference type="AlphaFoldDB" id="G3VWE8"/>
<evidence type="ECO:0000256" key="2">
    <source>
        <dbReference type="ARBA" id="ARBA00022525"/>
    </source>
</evidence>
<dbReference type="InterPro" id="IPR001073">
    <property type="entry name" value="C1q_dom"/>
</dbReference>
<dbReference type="RefSeq" id="XP_031813371.1">
    <property type="nucleotide sequence ID" value="XM_031957511.1"/>
</dbReference>
<evidence type="ECO:0000256" key="3">
    <source>
        <dbReference type="ARBA" id="ARBA00022702"/>
    </source>
</evidence>
<feature type="compositionally biased region" description="Basic residues" evidence="12">
    <location>
        <begin position="156"/>
        <end position="169"/>
    </location>
</feature>
<keyword evidence="3" id="KW-0372">Hormone</keyword>
<evidence type="ECO:0000256" key="12">
    <source>
        <dbReference type="SAM" id="MobiDB-lite"/>
    </source>
</evidence>
<dbReference type="InParanoid" id="G3VWE8"/>
<dbReference type="InterPro" id="IPR008983">
    <property type="entry name" value="Tumour_necrosis_fac-like_dom"/>
</dbReference>
<keyword evidence="2" id="KW-0964">Secreted</keyword>
<dbReference type="Ensembl" id="ENSSHAT00000007565.2">
    <property type="protein sequence ID" value="ENSSHAP00000007503.2"/>
    <property type="gene ID" value="ENSSHAG00000006521.2"/>
</dbReference>
<name>G3VWE8_SARHA</name>
<evidence type="ECO:0000256" key="4">
    <source>
        <dbReference type="ARBA" id="ARBA00022729"/>
    </source>
</evidence>
<evidence type="ECO:0000256" key="7">
    <source>
        <dbReference type="ARBA" id="ARBA00023278"/>
    </source>
</evidence>
<dbReference type="GeneTree" id="ENSGT00940000162100"/>
<organism evidence="14 15">
    <name type="scientific">Sarcophilus harrisii</name>
    <name type="common">Tasmanian devil</name>
    <name type="synonym">Sarcophilus laniarius</name>
    <dbReference type="NCBI Taxonomy" id="9305"/>
    <lineage>
        <taxon>Eukaryota</taxon>
        <taxon>Metazoa</taxon>
        <taxon>Chordata</taxon>
        <taxon>Craniata</taxon>
        <taxon>Vertebrata</taxon>
        <taxon>Euteleostomi</taxon>
        <taxon>Mammalia</taxon>
        <taxon>Metatheria</taxon>
        <taxon>Dasyuromorphia</taxon>
        <taxon>Dasyuridae</taxon>
        <taxon>Sarcophilus</taxon>
    </lineage>
</organism>
<feature type="compositionally biased region" description="Pro residues" evidence="12">
    <location>
        <begin position="16"/>
        <end position="26"/>
    </location>
</feature>
<dbReference type="GO" id="GO:0046326">
    <property type="term" value="P:positive regulation of D-glucose import"/>
    <property type="evidence" value="ECO:0007669"/>
    <property type="project" value="TreeGrafter"/>
</dbReference>
<dbReference type="KEGG" id="shr:100924216"/>
<dbReference type="InterPro" id="IPR052136">
    <property type="entry name" value="Adipolin/Erythroferrone-rel"/>
</dbReference>
<dbReference type="Gene3D" id="2.60.120.40">
    <property type="match status" value="1"/>
</dbReference>
<keyword evidence="6" id="KW-0325">Glycoprotein</keyword>
<evidence type="ECO:0000256" key="6">
    <source>
        <dbReference type="ARBA" id="ARBA00023180"/>
    </source>
</evidence>
<dbReference type="SUPFAM" id="SSF49842">
    <property type="entry name" value="TNF-like"/>
    <property type="match status" value="1"/>
</dbReference>
<feature type="region of interest" description="Disordered" evidence="12">
    <location>
        <begin position="86"/>
        <end position="186"/>
    </location>
</feature>
<dbReference type="FunCoup" id="G3VWE8">
    <property type="interactions" value="272"/>
</dbReference>
<dbReference type="OrthoDB" id="6360045at2759"/>
<dbReference type="GeneID" id="100924216"/>
<dbReference type="eggNOG" id="ENOG502RNS4">
    <property type="taxonomic scope" value="Eukaryota"/>
</dbReference>